<dbReference type="GO" id="GO:0007018">
    <property type="term" value="P:microtubule-based movement"/>
    <property type="evidence" value="ECO:0007669"/>
    <property type="project" value="InterPro"/>
</dbReference>
<dbReference type="STRING" id="139723.A0A182LXT8"/>
<evidence type="ECO:0000256" key="1">
    <source>
        <dbReference type="ARBA" id="ARBA00004245"/>
    </source>
</evidence>
<keyword evidence="2" id="KW-0547">Nucleotide-binding</keyword>
<feature type="region of interest" description="Disordered" evidence="6">
    <location>
        <begin position="1"/>
        <end position="64"/>
    </location>
</feature>
<feature type="compositionally biased region" description="Low complexity" evidence="6">
    <location>
        <begin position="10"/>
        <end position="34"/>
    </location>
</feature>
<evidence type="ECO:0000256" key="5">
    <source>
        <dbReference type="PROSITE-ProRule" id="PRU00283"/>
    </source>
</evidence>
<proteinExistence type="inferred from homology"/>
<keyword evidence="3" id="KW-0067">ATP-binding</keyword>
<comment type="subcellular location">
    <subcellularLocation>
        <location evidence="1">Cytoplasm</location>
        <location evidence="1">Cytoskeleton</location>
    </subcellularLocation>
</comment>
<keyword evidence="4" id="KW-0206">Cytoskeleton</keyword>
<reference evidence="8" key="2">
    <citation type="submission" date="2020-05" db="UniProtKB">
        <authorList>
            <consortium name="EnsemblMetazoa"/>
        </authorList>
    </citation>
    <scope>IDENTIFICATION</scope>
    <source>
        <strain evidence="8">A-37</strain>
    </source>
</reference>
<dbReference type="GO" id="GO:0015630">
    <property type="term" value="C:microtubule cytoskeleton"/>
    <property type="evidence" value="ECO:0007669"/>
    <property type="project" value="UniProtKB-ARBA"/>
</dbReference>
<dbReference type="GO" id="GO:0003777">
    <property type="term" value="F:microtubule motor activity"/>
    <property type="evidence" value="ECO:0007669"/>
    <property type="project" value="InterPro"/>
</dbReference>
<reference evidence="9" key="1">
    <citation type="submission" date="2013-09" db="EMBL/GenBank/DDBJ databases">
        <title>The Genome Sequence of Anopheles culicifacies species A.</title>
        <authorList>
            <consortium name="The Broad Institute Genomics Platform"/>
            <person name="Neafsey D.E."/>
            <person name="Besansky N."/>
            <person name="Howell P."/>
            <person name="Walton C."/>
            <person name="Young S.K."/>
            <person name="Zeng Q."/>
            <person name="Gargeya S."/>
            <person name="Fitzgerald M."/>
            <person name="Haas B."/>
            <person name="Abouelleil A."/>
            <person name="Allen A.W."/>
            <person name="Alvarado L."/>
            <person name="Arachchi H.M."/>
            <person name="Berlin A.M."/>
            <person name="Chapman S.B."/>
            <person name="Gainer-Dewar J."/>
            <person name="Goldberg J."/>
            <person name="Griggs A."/>
            <person name="Gujja S."/>
            <person name="Hansen M."/>
            <person name="Howarth C."/>
            <person name="Imamovic A."/>
            <person name="Ireland A."/>
            <person name="Larimer J."/>
            <person name="McCowan C."/>
            <person name="Murphy C."/>
            <person name="Pearson M."/>
            <person name="Poon T.W."/>
            <person name="Priest M."/>
            <person name="Roberts A."/>
            <person name="Saif S."/>
            <person name="Shea T."/>
            <person name="Sisk P."/>
            <person name="Sykes S."/>
            <person name="Wortman J."/>
            <person name="Nusbaum C."/>
            <person name="Birren B."/>
        </authorList>
    </citation>
    <scope>NUCLEOTIDE SEQUENCE [LARGE SCALE GENOMIC DNA]</scope>
    <source>
        <strain evidence="9">A-37</strain>
    </source>
</reference>
<dbReference type="GO" id="GO:0008017">
    <property type="term" value="F:microtubule binding"/>
    <property type="evidence" value="ECO:0007669"/>
    <property type="project" value="InterPro"/>
</dbReference>
<dbReference type="GO" id="GO:0005524">
    <property type="term" value="F:ATP binding"/>
    <property type="evidence" value="ECO:0007669"/>
    <property type="project" value="UniProtKB-KW"/>
</dbReference>
<sequence>MLRVSDDPPARQASASEQQDQSAPGSTPSTSPPTYLTVDKKKRQVTLTETQSNATMAPSERGPMVSAPKMFAFDALFTTEDSQQDICGTALSEVIPAVLEGSDGCLLSLGYPGAGQSRTMFGTVTSPPGDLGAIPCAISWLYKGINEKRQKSGARFSVRVSALGVNATKPGSSSRDLLAGHATADEPSTVCYRCATPPTGFSSVTLVNFWTSPRFHIPAPPHPRNDAPKMNIKNMTIRHNEPDPYWMSCSRQCPSLSLTVPDGKKTGVPSLGMAHLEVIEGKCMASHDIISHR</sequence>
<dbReference type="EnsemblMetazoa" id="ACUA004528-RA">
    <property type="protein sequence ID" value="ACUA004528-PA"/>
    <property type="gene ID" value="ACUA004528"/>
</dbReference>
<evidence type="ECO:0000259" key="7">
    <source>
        <dbReference type="PROSITE" id="PS50067"/>
    </source>
</evidence>
<dbReference type="EMBL" id="AXCM01003125">
    <property type="status" value="NOT_ANNOTATED_CDS"/>
    <property type="molecule type" value="Genomic_DNA"/>
</dbReference>
<keyword evidence="9" id="KW-1185">Reference proteome</keyword>
<dbReference type="Pfam" id="PF00225">
    <property type="entry name" value="Kinesin"/>
    <property type="match status" value="1"/>
</dbReference>
<feature type="compositionally biased region" description="Polar residues" evidence="6">
    <location>
        <begin position="45"/>
        <end position="56"/>
    </location>
</feature>
<dbReference type="AlphaFoldDB" id="A0A182LXT8"/>
<dbReference type="InterPro" id="IPR036961">
    <property type="entry name" value="Kinesin_motor_dom_sf"/>
</dbReference>
<dbReference type="PANTHER" id="PTHR21608:SF7">
    <property type="entry name" value="KINESIN-LIKE PROTEIN CG14535"/>
    <property type="match status" value="1"/>
</dbReference>
<accession>A0A182LXT8</accession>
<evidence type="ECO:0000256" key="3">
    <source>
        <dbReference type="ARBA" id="ARBA00022840"/>
    </source>
</evidence>
<organism evidence="8 9">
    <name type="scientific">Anopheles culicifacies</name>
    <dbReference type="NCBI Taxonomy" id="139723"/>
    <lineage>
        <taxon>Eukaryota</taxon>
        <taxon>Metazoa</taxon>
        <taxon>Ecdysozoa</taxon>
        <taxon>Arthropoda</taxon>
        <taxon>Hexapoda</taxon>
        <taxon>Insecta</taxon>
        <taxon>Pterygota</taxon>
        <taxon>Neoptera</taxon>
        <taxon>Endopterygota</taxon>
        <taxon>Diptera</taxon>
        <taxon>Nematocera</taxon>
        <taxon>Culicoidea</taxon>
        <taxon>Culicidae</taxon>
        <taxon>Anophelinae</taxon>
        <taxon>Anopheles</taxon>
        <taxon>culicifacies species complex</taxon>
    </lineage>
</organism>
<dbReference type="Proteomes" id="UP000075883">
    <property type="component" value="Unassembled WGS sequence"/>
</dbReference>
<protein>
    <recommendedName>
        <fullName evidence="7">Kinesin motor domain-containing protein</fullName>
    </recommendedName>
</protein>
<comment type="similarity">
    <text evidence="5">Belongs to the TRAFAC class myosin-kinesin ATPase superfamily. Kinesin family.</text>
</comment>
<dbReference type="InterPro" id="IPR027640">
    <property type="entry name" value="Kinesin-like_fam"/>
</dbReference>
<evidence type="ECO:0000256" key="6">
    <source>
        <dbReference type="SAM" id="MobiDB-lite"/>
    </source>
</evidence>
<keyword evidence="4" id="KW-0963">Cytoplasm</keyword>
<name>A0A182LXT8_9DIPT</name>
<dbReference type="Gene3D" id="3.40.850.10">
    <property type="entry name" value="Kinesin motor domain"/>
    <property type="match status" value="1"/>
</dbReference>
<evidence type="ECO:0000256" key="4">
    <source>
        <dbReference type="ARBA" id="ARBA00023212"/>
    </source>
</evidence>
<evidence type="ECO:0000313" key="8">
    <source>
        <dbReference type="EnsemblMetazoa" id="ACUA004528-PA"/>
    </source>
</evidence>
<evidence type="ECO:0000313" key="9">
    <source>
        <dbReference type="Proteomes" id="UP000075883"/>
    </source>
</evidence>
<evidence type="ECO:0000256" key="2">
    <source>
        <dbReference type="ARBA" id="ARBA00022741"/>
    </source>
</evidence>
<dbReference type="PANTHER" id="PTHR21608">
    <property type="entry name" value="KINESIN-LIKE PROTEIN CG14535"/>
    <property type="match status" value="1"/>
</dbReference>
<dbReference type="PROSITE" id="PS50067">
    <property type="entry name" value="KINESIN_MOTOR_2"/>
    <property type="match status" value="1"/>
</dbReference>
<dbReference type="InterPro" id="IPR001752">
    <property type="entry name" value="Kinesin_motor_dom"/>
</dbReference>
<dbReference type="SUPFAM" id="SSF52540">
    <property type="entry name" value="P-loop containing nucleoside triphosphate hydrolases"/>
    <property type="match status" value="1"/>
</dbReference>
<dbReference type="InterPro" id="IPR027417">
    <property type="entry name" value="P-loop_NTPase"/>
</dbReference>
<comment type="caution">
    <text evidence="5">Lacks conserved residue(s) required for the propagation of feature annotation.</text>
</comment>
<dbReference type="VEuPathDB" id="VectorBase:ACUA004528"/>
<feature type="domain" description="Kinesin motor" evidence="7">
    <location>
        <begin position="1"/>
        <end position="293"/>
    </location>
</feature>